<reference evidence="1" key="1">
    <citation type="journal article" date="2021" name="Proc. Natl. Acad. Sci. U.S.A.">
        <title>A Catalog of Tens of Thousands of Viruses from Human Metagenomes Reveals Hidden Associations with Chronic Diseases.</title>
        <authorList>
            <person name="Tisza M.J."/>
            <person name="Buck C.B."/>
        </authorList>
    </citation>
    <scope>NUCLEOTIDE SEQUENCE</scope>
    <source>
        <strain evidence="1">Ct4Ap70</strain>
    </source>
</reference>
<organism evidence="1">
    <name type="scientific">Siphoviridae sp. ct4Ap70</name>
    <dbReference type="NCBI Taxonomy" id="2825328"/>
    <lineage>
        <taxon>Viruses</taxon>
        <taxon>Duplodnaviria</taxon>
        <taxon>Heunggongvirae</taxon>
        <taxon>Uroviricota</taxon>
        <taxon>Caudoviricetes</taxon>
    </lineage>
</organism>
<dbReference type="SUPFAM" id="SSF56300">
    <property type="entry name" value="Metallo-dependent phosphatases"/>
    <property type="match status" value="1"/>
</dbReference>
<protein>
    <submittedName>
        <fullName evidence="1">DNA polymerase II small subunit</fullName>
    </submittedName>
</protein>
<dbReference type="Gene3D" id="3.60.21.10">
    <property type="match status" value="1"/>
</dbReference>
<dbReference type="InterPro" id="IPR029052">
    <property type="entry name" value="Metallo-depent_PP-like"/>
</dbReference>
<proteinExistence type="predicted"/>
<evidence type="ECO:0000313" key="1">
    <source>
        <dbReference type="EMBL" id="DAD99057.1"/>
    </source>
</evidence>
<sequence length="389" mass="45153">MDDIEKNEFLREQLDLLKRKRTDENLEWQDVADFRSEFNGDLEHRDTVRKGSKLLYEYIDAGWVNEPVEKENNSDNSELIKMRKEKIKLSDARVEYNRLIRQEARKESYVDMVKRIICENVEPMNIPVHYTLFNSSTDLLCHLTDVHCGIEIHNWKNDFNEDILKKRIEKFTSDILDIRGMHESENCYLVIGEILSGIIHNNLRLQNNMDLMEQFKYVSELISAMLSRMANHFNHIYVYTTPGNHSRISPKKEEALDGENMDVLLPFYLKARVQNVENITICDNTVEPEIAMFNIRGNNVFAAHGHKDSPSNVVQNFTMMFNIKPDIVLLGHRHTNAMETVYDTKVIQSGCVSGSDAYAMSIRKTNKPEQTVSVIGENGLICLYDIQLN</sequence>
<accession>A0A8S5NWE5</accession>
<dbReference type="EMBL" id="BK015274">
    <property type="protein sequence ID" value="DAD99057.1"/>
    <property type="molecule type" value="Genomic_DNA"/>
</dbReference>
<name>A0A8S5NWE5_9CAUD</name>